<dbReference type="InterPro" id="IPR013656">
    <property type="entry name" value="PAS_4"/>
</dbReference>
<feature type="transmembrane region" description="Helical" evidence="2">
    <location>
        <begin position="12"/>
        <end position="28"/>
    </location>
</feature>
<dbReference type="InterPro" id="IPR000014">
    <property type="entry name" value="PAS"/>
</dbReference>
<comment type="caution">
    <text evidence="7">The sequence shown here is derived from an EMBL/GenBank/DDBJ whole genome shotgun (WGS) entry which is preliminary data.</text>
</comment>
<protein>
    <submittedName>
        <fullName evidence="7">Diguanylate cyclase</fullName>
        <ecNumber evidence="7">2.7.7.65</ecNumber>
    </submittedName>
</protein>
<dbReference type="NCBIfam" id="TIGR00229">
    <property type="entry name" value="sensory_box"/>
    <property type="match status" value="2"/>
</dbReference>
<dbReference type="InterPro" id="IPR000160">
    <property type="entry name" value="GGDEF_dom"/>
</dbReference>
<feature type="domain" description="PAS" evidence="3">
    <location>
        <begin position="291"/>
        <end position="337"/>
    </location>
</feature>
<dbReference type="CDD" id="cd00077">
    <property type="entry name" value="HDc"/>
    <property type="match status" value="1"/>
</dbReference>
<dbReference type="SUPFAM" id="SSF109604">
    <property type="entry name" value="HD-domain/PDEase-like"/>
    <property type="match status" value="1"/>
</dbReference>
<dbReference type="InterPro" id="IPR003018">
    <property type="entry name" value="GAF"/>
</dbReference>
<keyword evidence="7" id="KW-0548">Nucleotidyltransferase</keyword>
<dbReference type="InterPro" id="IPR000700">
    <property type="entry name" value="PAS-assoc_C"/>
</dbReference>
<dbReference type="InterPro" id="IPR003607">
    <property type="entry name" value="HD/PDEase_dom"/>
</dbReference>
<dbReference type="InterPro" id="IPR029787">
    <property type="entry name" value="Nucleotide_cyclase"/>
</dbReference>
<proteinExistence type="predicted"/>
<feature type="domain" description="GGDEF" evidence="5">
    <location>
        <begin position="566"/>
        <end position="699"/>
    </location>
</feature>
<dbReference type="PROSITE" id="PS50112">
    <property type="entry name" value="PAS"/>
    <property type="match status" value="2"/>
</dbReference>
<keyword evidence="7" id="KW-0808">Transferase</keyword>
<dbReference type="GO" id="GO:0052621">
    <property type="term" value="F:diguanylate cyclase activity"/>
    <property type="evidence" value="ECO:0007669"/>
    <property type="project" value="UniProtKB-EC"/>
</dbReference>
<feature type="domain" description="HD-GYP" evidence="6">
    <location>
        <begin position="689"/>
        <end position="873"/>
    </location>
</feature>
<evidence type="ECO:0000259" key="6">
    <source>
        <dbReference type="PROSITE" id="PS51832"/>
    </source>
</evidence>
<feature type="transmembrane region" description="Helical" evidence="2">
    <location>
        <begin position="40"/>
        <end position="63"/>
    </location>
</feature>
<accession>A0ABS8HTZ9</accession>
<dbReference type="SUPFAM" id="SSF55781">
    <property type="entry name" value="GAF domain-like"/>
    <property type="match status" value="1"/>
</dbReference>
<dbReference type="SMART" id="SM00091">
    <property type="entry name" value="PAS"/>
    <property type="match status" value="2"/>
</dbReference>
<dbReference type="Pfam" id="PF13487">
    <property type="entry name" value="HD_5"/>
    <property type="match status" value="1"/>
</dbReference>
<evidence type="ECO:0000313" key="8">
    <source>
        <dbReference type="Proteomes" id="UP001165492"/>
    </source>
</evidence>
<dbReference type="SUPFAM" id="SSF55073">
    <property type="entry name" value="Nucleotide cyclase"/>
    <property type="match status" value="1"/>
</dbReference>
<dbReference type="SMART" id="SM00065">
    <property type="entry name" value="GAF"/>
    <property type="match status" value="1"/>
</dbReference>
<keyword evidence="1" id="KW-0175">Coiled coil</keyword>
<evidence type="ECO:0000259" key="4">
    <source>
        <dbReference type="PROSITE" id="PS50113"/>
    </source>
</evidence>
<name>A0ABS8HTZ9_9FIRM</name>
<dbReference type="InterPro" id="IPR029016">
    <property type="entry name" value="GAF-like_dom_sf"/>
</dbReference>
<dbReference type="Gene3D" id="1.10.3210.10">
    <property type="entry name" value="Hypothetical protein af1432"/>
    <property type="match status" value="1"/>
</dbReference>
<dbReference type="InterPro" id="IPR035965">
    <property type="entry name" value="PAS-like_dom_sf"/>
</dbReference>
<dbReference type="EMBL" id="JAJHJB010000020">
    <property type="protein sequence ID" value="MCC5466642.1"/>
    <property type="molecule type" value="Genomic_DNA"/>
</dbReference>
<reference evidence="7" key="1">
    <citation type="submission" date="2021-11" db="EMBL/GenBank/DDBJ databases">
        <title>Description of a new species Pelosinus isolated from the bottom sediments of Lake Baikal.</title>
        <authorList>
            <person name="Zakharyuk A."/>
        </authorList>
    </citation>
    <scope>NUCLEOTIDE SEQUENCE</scope>
    <source>
        <strain evidence="7">Bkl1</strain>
    </source>
</reference>
<dbReference type="Proteomes" id="UP001165492">
    <property type="component" value="Unassembled WGS sequence"/>
</dbReference>
<dbReference type="InterPro" id="IPR043128">
    <property type="entry name" value="Rev_trsase/Diguanyl_cyclase"/>
</dbReference>
<keyword evidence="2" id="KW-1133">Transmembrane helix</keyword>
<dbReference type="PANTHER" id="PTHR43155:SF2">
    <property type="entry name" value="CYCLIC DI-GMP PHOSPHODIESTERASE PA4108"/>
    <property type="match status" value="1"/>
</dbReference>
<dbReference type="SMART" id="SM00267">
    <property type="entry name" value="GGDEF"/>
    <property type="match status" value="1"/>
</dbReference>
<dbReference type="Pfam" id="PF13185">
    <property type="entry name" value="GAF_2"/>
    <property type="match status" value="1"/>
</dbReference>
<evidence type="ECO:0000256" key="1">
    <source>
        <dbReference type="SAM" id="Coils"/>
    </source>
</evidence>
<dbReference type="Gene3D" id="3.30.450.40">
    <property type="match status" value="1"/>
</dbReference>
<dbReference type="InterPro" id="IPR037522">
    <property type="entry name" value="HD_GYP_dom"/>
</dbReference>
<feature type="domain" description="PAS" evidence="3">
    <location>
        <begin position="418"/>
        <end position="488"/>
    </location>
</feature>
<dbReference type="CDD" id="cd00130">
    <property type="entry name" value="PAS"/>
    <property type="match status" value="2"/>
</dbReference>
<keyword evidence="2" id="KW-0812">Transmembrane</keyword>
<dbReference type="RefSeq" id="WP_229535762.1">
    <property type="nucleotide sequence ID" value="NZ_JAJHJB010000020.1"/>
</dbReference>
<dbReference type="CDD" id="cd01949">
    <property type="entry name" value="GGDEF"/>
    <property type="match status" value="1"/>
</dbReference>
<dbReference type="PROSITE" id="PS51832">
    <property type="entry name" value="HD_GYP"/>
    <property type="match status" value="1"/>
</dbReference>
<dbReference type="Pfam" id="PF00990">
    <property type="entry name" value="GGDEF"/>
    <property type="match status" value="1"/>
</dbReference>
<dbReference type="Gene3D" id="3.30.70.270">
    <property type="match status" value="1"/>
</dbReference>
<evidence type="ECO:0000259" key="3">
    <source>
        <dbReference type="PROSITE" id="PS50112"/>
    </source>
</evidence>
<sequence>MMNREYIPKSPLGIAIIYILLGSVWVLFSDSMIEQIFKDIKIITALSIAKGWFFILCTGWLLYRLIKQSQKTLMTQNIALEVLGEERLASEEELRQQLDELLSREEEIRRQNLVLVSLNETALGLMNRLNSNELLRDIVVSAAKLINTPHGYVCLIDEEQGVCRRLIGTGAYEGETGRLDKLTDGLVGEVYRIGEIKMVDDYSTWEKRFTDPYFDNMHCTVQVPFKSEGKVFGTLGLSFAEPERKFTVSELDLLTRFAELASIALDNANLFTTYKNELIERRQTQKALQISQANYRAIFDAASDGIIVHDAATGEIIDSNQKVEELYGCSREEMISRGLDRLGNQQLPYSGDDALEWTRRAAVGKSQLFEWMIQRKNGESIWVEINLKNAEIAGRQCILSVIRDIRRRKRREIELHKIQSNNQALINAIPDNMFLIRCDGIIMDCKINCPHLYYLCSDEIIGESVFQVFQPNLAEQTMNAIVEAITRGKLQIYEFQMTKEQNQYYFEARIVPSGDEEVLAIVRDVTDRRQIEEKLAYLSHHDAMTGLYNRAYFEEEMRRMGAIRNVAAGIIICDLDGLKLVNDTLGHSMGDEVLKAVADVLKKAFRPKDLIARIGGDEFAILLPSNSRSAFKIACSRIHKLIEEYNGNRPIVPLSLSIGFAVTKETPTDMNALYKEADNYMYREKLQRHQSNKHTIVQALMSALEVRDFIAGGHGERMKELIVSLANAAGLPKQRREDLRLFAQYHDLGKVGISDEILFKPCPLTTEEFTIMKQHSEIGYRIAQATPDLEPISEWILKHHERWDGTGYPLGIEGDEIPVECRILSIVDSYDAMTNDRPQRKAMSHEAAIAELRKCAGSQFDPHLVELFIQLLD</sequence>
<evidence type="ECO:0000256" key="2">
    <source>
        <dbReference type="SAM" id="Phobius"/>
    </source>
</evidence>
<keyword evidence="2" id="KW-0472">Membrane</keyword>
<dbReference type="Pfam" id="PF13426">
    <property type="entry name" value="PAS_9"/>
    <property type="match status" value="1"/>
</dbReference>
<dbReference type="PROSITE" id="PS50113">
    <property type="entry name" value="PAC"/>
    <property type="match status" value="1"/>
</dbReference>
<keyword evidence="8" id="KW-1185">Reference proteome</keyword>
<dbReference type="Pfam" id="PF08448">
    <property type="entry name" value="PAS_4"/>
    <property type="match status" value="1"/>
</dbReference>
<dbReference type="NCBIfam" id="TIGR00254">
    <property type="entry name" value="GGDEF"/>
    <property type="match status" value="1"/>
</dbReference>
<dbReference type="PROSITE" id="PS50887">
    <property type="entry name" value="GGDEF"/>
    <property type="match status" value="1"/>
</dbReference>
<feature type="domain" description="PAC" evidence="4">
    <location>
        <begin position="367"/>
        <end position="417"/>
    </location>
</feature>
<feature type="coiled-coil region" evidence="1">
    <location>
        <begin position="80"/>
        <end position="111"/>
    </location>
</feature>
<gene>
    <name evidence="7" type="ORF">LMF89_14935</name>
</gene>
<dbReference type="SMART" id="SM00471">
    <property type="entry name" value="HDc"/>
    <property type="match status" value="1"/>
</dbReference>
<dbReference type="SUPFAM" id="SSF55785">
    <property type="entry name" value="PYP-like sensor domain (PAS domain)"/>
    <property type="match status" value="2"/>
</dbReference>
<dbReference type="EC" id="2.7.7.65" evidence="7"/>
<evidence type="ECO:0000313" key="7">
    <source>
        <dbReference type="EMBL" id="MCC5466642.1"/>
    </source>
</evidence>
<organism evidence="7 8">
    <name type="scientific">Pelosinus baikalensis</name>
    <dbReference type="NCBI Taxonomy" id="2892015"/>
    <lineage>
        <taxon>Bacteria</taxon>
        <taxon>Bacillati</taxon>
        <taxon>Bacillota</taxon>
        <taxon>Negativicutes</taxon>
        <taxon>Selenomonadales</taxon>
        <taxon>Sporomusaceae</taxon>
        <taxon>Pelosinus</taxon>
    </lineage>
</organism>
<dbReference type="Gene3D" id="3.30.450.20">
    <property type="entry name" value="PAS domain"/>
    <property type="match status" value="2"/>
</dbReference>
<dbReference type="PANTHER" id="PTHR43155">
    <property type="entry name" value="CYCLIC DI-GMP PHOSPHODIESTERASE PA4108-RELATED"/>
    <property type="match status" value="1"/>
</dbReference>
<evidence type="ECO:0000259" key="5">
    <source>
        <dbReference type="PROSITE" id="PS50887"/>
    </source>
</evidence>